<dbReference type="EMBL" id="JACCBU010000001">
    <property type="protein sequence ID" value="NYE69464.1"/>
    <property type="molecule type" value="Genomic_DNA"/>
</dbReference>
<dbReference type="InterPro" id="IPR002491">
    <property type="entry name" value="ABC_transptr_periplasmic_BD"/>
</dbReference>
<comment type="caution">
    <text evidence="4">The sequence shown here is derived from an EMBL/GenBank/DDBJ whole genome shotgun (WGS) entry which is preliminary data.</text>
</comment>
<comment type="similarity">
    <text evidence="1">Belongs to the bacterial solute-binding protein 8 family.</text>
</comment>
<gene>
    <name evidence="4" type="ORF">BKA15_000793</name>
</gene>
<sequence length="324" mass="33422">MAALALMSAAGLITACGAAPAAPAGSGGSYPMTIENCGRQVTLPAKPERLYVIGGEAGTIVEAAGGAASVAVFSPLVGEPLGKAEGAFSQATNTPIKSSKDISREVIIAAEPDLLVTYGLNEFAPEDLAAAGIPTIILSGYCGGFGAGQSEVQDPLEGVYQDVETLGRVLGTDETARAAAAELRSRVAAIRDGARQTPPSNSKAAGVFVVSGDSPLGAYGSRSMLHQQMEAVGLTNVFESTSERYFEPNVEALIAAQPERIIALHEPGDTTEEQARLAVNGRPELRSLPAVSSDAVHVLSFFYSGHGTLAVDGLERLAELLRDR</sequence>
<dbReference type="SUPFAM" id="SSF53807">
    <property type="entry name" value="Helical backbone' metal receptor"/>
    <property type="match status" value="1"/>
</dbReference>
<feature type="chain" id="PRO_5030620977" evidence="2">
    <location>
        <begin position="22"/>
        <end position="324"/>
    </location>
</feature>
<accession>A0A7Y9L770</accession>
<dbReference type="Pfam" id="PF01497">
    <property type="entry name" value="Peripla_BP_2"/>
    <property type="match status" value="1"/>
</dbReference>
<reference evidence="4 5" key="1">
    <citation type="submission" date="2020-07" db="EMBL/GenBank/DDBJ databases">
        <title>Sequencing the genomes of 1000 actinobacteria strains.</title>
        <authorList>
            <person name="Klenk H.-P."/>
        </authorList>
    </citation>
    <scope>NUCLEOTIDE SEQUENCE [LARGE SCALE GENOMIC DNA]</scope>
    <source>
        <strain evidence="4 5">DSM 22083</strain>
    </source>
</reference>
<keyword evidence="5" id="KW-1185">Reference proteome</keyword>
<evidence type="ECO:0000313" key="4">
    <source>
        <dbReference type="EMBL" id="NYE69464.1"/>
    </source>
</evidence>
<feature type="domain" description="Fe/B12 periplasmic-binding" evidence="3">
    <location>
        <begin position="49"/>
        <end position="324"/>
    </location>
</feature>
<dbReference type="PROSITE" id="PS50983">
    <property type="entry name" value="FE_B12_PBP"/>
    <property type="match status" value="1"/>
</dbReference>
<protein>
    <submittedName>
        <fullName evidence="4">Iron complex transport system substrate-binding protein</fullName>
    </submittedName>
</protein>
<evidence type="ECO:0000256" key="2">
    <source>
        <dbReference type="SAM" id="SignalP"/>
    </source>
</evidence>
<dbReference type="PANTHER" id="PTHR30535">
    <property type="entry name" value="VITAMIN B12-BINDING PROTEIN"/>
    <property type="match status" value="1"/>
</dbReference>
<evidence type="ECO:0000313" key="5">
    <source>
        <dbReference type="Proteomes" id="UP000569914"/>
    </source>
</evidence>
<feature type="signal peptide" evidence="2">
    <location>
        <begin position="1"/>
        <end position="21"/>
    </location>
</feature>
<dbReference type="RefSeq" id="WP_179748259.1">
    <property type="nucleotide sequence ID" value="NZ_JACCBU010000001.1"/>
</dbReference>
<keyword evidence="2" id="KW-0732">Signal</keyword>
<dbReference type="PANTHER" id="PTHR30535:SF34">
    <property type="entry name" value="MOLYBDATE-BINDING PROTEIN MOLA"/>
    <property type="match status" value="1"/>
</dbReference>
<dbReference type="Proteomes" id="UP000569914">
    <property type="component" value="Unassembled WGS sequence"/>
</dbReference>
<evidence type="ECO:0000259" key="3">
    <source>
        <dbReference type="PROSITE" id="PS50983"/>
    </source>
</evidence>
<organism evidence="4 5">
    <name type="scientific">Microlunatus parietis</name>
    <dbReference type="NCBI Taxonomy" id="682979"/>
    <lineage>
        <taxon>Bacteria</taxon>
        <taxon>Bacillati</taxon>
        <taxon>Actinomycetota</taxon>
        <taxon>Actinomycetes</taxon>
        <taxon>Propionibacteriales</taxon>
        <taxon>Propionibacteriaceae</taxon>
        <taxon>Microlunatus</taxon>
    </lineage>
</organism>
<dbReference type="AlphaFoldDB" id="A0A7Y9L770"/>
<dbReference type="InterPro" id="IPR050902">
    <property type="entry name" value="ABC_Transporter_SBP"/>
</dbReference>
<name>A0A7Y9L770_9ACTN</name>
<proteinExistence type="inferred from homology"/>
<dbReference type="Gene3D" id="3.40.50.1980">
    <property type="entry name" value="Nitrogenase molybdenum iron protein domain"/>
    <property type="match status" value="2"/>
</dbReference>
<evidence type="ECO:0000256" key="1">
    <source>
        <dbReference type="ARBA" id="ARBA00008814"/>
    </source>
</evidence>